<dbReference type="Pfam" id="PF00084">
    <property type="entry name" value="Sushi"/>
    <property type="match status" value="1"/>
</dbReference>
<proteinExistence type="predicted"/>
<dbReference type="SMART" id="SM00032">
    <property type="entry name" value="CCP"/>
    <property type="match status" value="1"/>
</dbReference>
<evidence type="ECO:0000256" key="3">
    <source>
        <dbReference type="SAM" id="MobiDB-lite"/>
    </source>
</evidence>
<organism evidence="5">
    <name type="scientific">Timema douglasi</name>
    <name type="common">Walking stick</name>
    <dbReference type="NCBI Taxonomy" id="61478"/>
    <lineage>
        <taxon>Eukaryota</taxon>
        <taxon>Metazoa</taxon>
        <taxon>Ecdysozoa</taxon>
        <taxon>Arthropoda</taxon>
        <taxon>Hexapoda</taxon>
        <taxon>Insecta</taxon>
        <taxon>Pterygota</taxon>
        <taxon>Neoptera</taxon>
        <taxon>Polyneoptera</taxon>
        <taxon>Phasmatodea</taxon>
        <taxon>Timematodea</taxon>
        <taxon>Timematoidea</taxon>
        <taxon>Timematidae</taxon>
        <taxon>Timema</taxon>
    </lineage>
</organism>
<dbReference type="AlphaFoldDB" id="A0A7R8VIR0"/>
<evidence type="ECO:0000313" key="5">
    <source>
        <dbReference type="EMBL" id="CAD7199330.1"/>
    </source>
</evidence>
<dbReference type="Gene3D" id="2.10.70.10">
    <property type="entry name" value="Complement Module, domain 1"/>
    <property type="match status" value="1"/>
</dbReference>
<feature type="compositionally biased region" description="Basic and acidic residues" evidence="3">
    <location>
        <begin position="29"/>
        <end position="38"/>
    </location>
</feature>
<keyword evidence="1" id="KW-1015">Disulfide bond</keyword>
<dbReference type="EMBL" id="OA566715">
    <property type="protein sequence ID" value="CAD7199330.1"/>
    <property type="molecule type" value="Genomic_DNA"/>
</dbReference>
<dbReference type="CDD" id="cd00033">
    <property type="entry name" value="CCP"/>
    <property type="match status" value="1"/>
</dbReference>
<accession>A0A7R8VIR0</accession>
<protein>
    <recommendedName>
        <fullName evidence="4">Sushi domain-containing protein</fullName>
    </recommendedName>
</protein>
<evidence type="ECO:0000259" key="4">
    <source>
        <dbReference type="PROSITE" id="PS50923"/>
    </source>
</evidence>
<keyword evidence="2" id="KW-0768">Sushi</keyword>
<comment type="caution">
    <text evidence="2">Lacks conserved residue(s) required for the propagation of feature annotation.</text>
</comment>
<feature type="domain" description="Sushi" evidence="4">
    <location>
        <begin position="47"/>
        <end position="122"/>
    </location>
</feature>
<dbReference type="SUPFAM" id="SSF57535">
    <property type="entry name" value="Complement control module/SCR domain"/>
    <property type="match status" value="1"/>
</dbReference>
<dbReference type="InterPro" id="IPR035976">
    <property type="entry name" value="Sushi/SCR/CCP_sf"/>
</dbReference>
<evidence type="ECO:0000256" key="1">
    <source>
        <dbReference type="ARBA" id="ARBA00023157"/>
    </source>
</evidence>
<reference evidence="5" key="1">
    <citation type="submission" date="2020-11" db="EMBL/GenBank/DDBJ databases">
        <authorList>
            <person name="Tran Van P."/>
        </authorList>
    </citation>
    <scope>NUCLEOTIDE SEQUENCE</scope>
</reference>
<sequence>MTTSPAVRAPLLCETVTIPSEGSLASGEASHEELDKETPPLSDEVAYGCQLPPDIESGYYVLENMPNIQPDNSASGIKAVVNQRAHYNCNLGYVLTGTTGSATLQCIESGDWSPRIPPTCSKILPGVPQTKTNFTLILSPERSFRLDGGCLFFCHSYTAMVHHVIEITDSEKHHDTKQLSEELCTVKGLEVNRSPQDPMFMVSNPAGVDR</sequence>
<gene>
    <name evidence="5" type="ORF">TDIB3V08_LOCUS5581</name>
</gene>
<name>A0A7R8VIR0_TIMDO</name>
<dbReference type="PROSITE" id="PS50923">
    <property type="entry name" value="SUSHI"/>
    <property type="match status" value="1"/>
</dbReference>
<feature type="region of interest" description="Disordered" evidence="3">
    <location>
        <begin position="22"/>
        <end position="41"/>
    </location>
</feature>
<evidence type="ECO:0000256" key="2">
    <source>
        <dbReference type="PROSITE-ProRule" id="PRU00302"/>
    </source>
</evidence>
<dbReference type="InterPro" id="IPR000436">
    <property type="entry name" value="Sushi_SCR_CCP_dom"/>
</dbReference>